<reference evidence="1" key="1">
    <citation type="submission" date="2025-08" db="UniProtKB">
        <authorList>
            <consortium name="RefSeq"/>
        </authorList>
    </citation>
    <scope>IDENTIFICATION</scope>
</reference>
<accession>A0A1S4B7F2</accession>
<protein>
    <submittedName>
        <fullName evidence="1">Uncharacterized protein</fullName>
    </submittedName>
</protein>
<name>A0A1S4B7F2_TOBAC</name>
<dbReference type="PaxDb" id="4097-A0A1S4B7F2"/>
<dbReference type="OrthoDB" id="1938940at2759"/>
<dbReference type="RefSeq" id="XP_016484794.1">
    <property type="nucleotide sequence ID" value="XM_016629308.1"/>
</dbReference>
<proteinExistence type="predicted"/>
<dbReference type="KEGG" id="nta:107805301"/>
<gene>
    <name evidence="1" type="primary">LOC107805301</name>
</gene>
<evidence type="ECO:0000313" key="1">
    <source>
        <dbReference type="RefSeq" id="XP_016484794.1"/>
    </source>
</evidence>
<dbReference type="AlphaFoldDB" id="A0A1S4B7F2"/>
<dbReference type="OMA" id="PPPQYNW"/>
<sequence length="90" mass="10029">MALAAIVNSTQDQLKEEYKILVHMVEEEGEDEEEEFFEIDLEIVNNIPPPHYWESYFTAATSSTLLANCLLPISDASCAIPAVAKASGYY</sequence>
<organism evidence="1">
    <name type="scientific">Nicotiana tabacum</name>
    <name type="common">Common tobacco</name>
    <dbReference type="NCBI Taxonomy" id="4097"/>
    <lineage>
        <taxon>Eukaryota</taxon>
        <taxon>Viridiplantae</taxon>
        <taxon>Streptophyta</taxon>
        <taxon>Embryophyta</taxon>
        <taxon>Tracheophyta</taxon>
        <taxon>Spermatophyta</taxon>
        <taxon>Magnoliopsida</taxon>
        <taxon>eudicotyledons</taxon>
        <taxon>Gunneridae</taxon>
        <taxon>Pentapetalae</taxon>
        <taxon>asterids</taxon>
        <taxon>lamiids</taxon>
        <taxon>Solanales</taxon>
        <taxon>Solanaceae</taxon>
        <taxon>Nicotianoideae</taxon>
        <taxon>Nicotianeae</taxon>
        <taxon>Nicotiana</taxon>
    </lineage>
</organism>